<reference evidence="16" key="2">
    <citation type="submission" date="2016-12" db="EMBL/GenBank/DDBJ databases">
        <title>Whole genome sequencing of Sphingomonas sp. ABOJV.</title>
        <authorList>
            <person name="Conlan S."/>
            <person name="Thomas P.J."/>
            <person name="Mullikin J."/>
            <person name="Palmore T.N."/>
            <person name="Frank K.M."/>
            <person name="Segre J.A."/>
        </authorList>
    </citation>
    <scope>NUCLEOTIDE SEQUENCE [LARGE SCALE GENOMIC DNA]</scope>
    <source>
        <strain evidence="16">ABOJV</strain>
    </source>
</reference>
<dbReference type="EMBL" id="QQWO01000009">
    <property type="protein sequence ID" value="RSV02646.1"/>
    <property type="molecule type" value="Genomic_DNA"/>
</dbReference>
<reference evidence="13" key="1">
    <citation type="submission" date="2016-12" db="EMBL/GenBank/DDBJ databases">
        <title>Whole genome sequencing of Sphingomonas koreensis.</title>
        <authorList>
            <person name="Conlan S."/>
            <person name="Thomas P.J."/>
            <person name="Mullikin J."/>
            <person name="Palmore T.N."/>
            <person name="Frank K.M."/>
            <person name="Segre J.A."/>
        </authorList>
    </citation>
    <scope>NUCLEOTIDE SEQUENCE</scope>
    <source>
        <strain evidence="13">ABOJV</strain>
    </source>
</reference>
<dbReference type="Proteomes" id="UP000286681">
    <property type="component" value="Unassembled WGS sequence"/>
</dbReference>
<keyword evidence="9 12" id="KW-0201">Cytochrome c-type biogenesis</keyword>
<dbReference type="EMBL" id="CP018820">
    <property type="protein sequence ID" value="APR53439.1"/>
    <property type="molecule type" value="Genomic_DNA"/>
</dbReference>
<evidence type="ECO:0000256" key="4">
    <source>
        <dbReference type="ARBA" id="ARBA00016461"/>
    </source>
</evidence>
<evidence type="ECO:0000256" key="8">
    <source>
        <dbReference type="ARBA" id="ARBA00022692"/>
    </source>
</evidence>
<dbReference type="GO" id="GO:0017004">
    <property type="term" value="P:cytochrome complex assembly"/>
    <property type="evidence" value="ECO:0007669"/>
    <property type="project" value="UniProtKB-KW"/>
</dbReference>
<dbReference type="Proteomes" id="UP000185161">
    <property type="component" value="Chromosome"/>
</dbReference>
<keyword evidence="7 12" id="KW-0997">Cell inner membrane</keyword>
<dbReference type="GO" id="GO:0005886">
    <property type="term" value="C:plasma membrane"/>
    <property type="evidence" value="ECO:0007669"/>
    <property type="project" value="UniProtKB-SubCell"/>
</dbReference>
<evidence type="ECO:0000313" key="16">
    <source>
        <dbReference type="Proteomes" id="UP000185161"/>
    </source>
</evidence>
<keyword evidence="16" id="KW-1185">Reference proteome</keyword>
<accession>A0A1L6JBW8</accession>
<proteinExistence type="inferred from homology"/>
<evidence type="ECO:0000313" key="14">
    <source>
        <dbReference type="EMBL" id="RSV02646.1"/>
    </source>
</evidence>
<dbReference type="GeneID" id="44135535"/>
<evidence type="ECO:0000256" key="7">
    <source>
        <dbReference type="ARBA" id="ARBA00022519"/>
    </source>
</evidence>
<evidence type="ECO:0000313" key="17">
    <source>
        <dbReference type="Proteomes" id="UP000286681"/>
    </source>
</evidence>
<evidence type="ECO:0000256" key="2">
    <source>
        <dbReference type="ARBA" id="ARBA00004377"/>
    </source>
</evidence>
<dbReference type="Pfam" id="PF04995">
    <property type="entry name" value="CcmD"/>
    <property type="match status" value="1"/>
</dbReference>
<dbReference type="GO" id="GO:0015886">
    <property type="term" value="P:heme transport"/>
    <property type="evidence" value="ECO:0007669"/>
    <property type="project" value="InterPro"/>
</dbReference>
<evidence type="ECO:0000256" key="6">
    <source>
        <dbReference type="ARBA" id="ARBA00022475"/>
    </source>
</evidence>
<evidence type="ECO:0000256" key="5">
    <source>
        <dbReference type="ARBA" id="ARBA00022448"/>
    </source>
</evidence>
<dbReference type="OrthoDB" id="7596388at2"/>
<keyword evidence="5 12" id="KW-0813">Transport</keyword>
<evidence type="ECO:0000256" key="12">
    <source>
        <dbReference type="RuleBase" id="RU363101"/>
    </source>
</evidence>
<comment type="subcellular location">
    <subcellularLocation>
        <location evidence="2 12">Cell inner membrane</location>
        <topology evidence="2 12">Single-pass membrane protein</topology>
    </subcellularLocation>
</comment>
<sequence>MNHWPFILAAYAAVTIGVGGLSLASWLAMRNAERAAEALRDRK</sequence>
<comment type="similarity">
    <text evidence="3 12">Belongs to the CcmD/CycX/HelD family.</text>
</comment>
<comment type="function">
    <text evidence="1 12">Required for the export of heme to the periplasm for the biogenesis of c-type cytochromes.</text>
</comment>
<reference evidence="17 18" key="3">
    <citation type="submission" date="2018-07" db="EMBL/GenBank/DDBJ databases">
        <title>Genomic and Epidemiologic Investigation of an Indolent Hospital Outbreak.</title>
        <authorList>
            <person name="Johnson R.C."/>
            <person name="Deming C."/>
            <person name="Conlan S."/>
            <person name="Zellmer C.J."/>
            <person name="Michelin A.V."/>
            <person name="Lee-Lin S."/>
            <person name="Thomas P.J."/>
            <person name="Park M."/>
            <person name="Weingarten R.A."/>
            <person name="Less J."/>
            <person name="Dekker J.P."/>
            <person name="Frank K.M."/>
            <person name="Musser K.A."/>
            <person name="Mcquiston J.R."/>
            <person name="Henderson D.K."/>
            <person name="Lau A.F."/>
            <person name="Palmore T.N."/>
            <person name="Segre J.A."/>
        </authorList>
    </citation>
    <scope>NUCLEOTIDE SEQUENCE [LARGE SCALE GENOMIC DNA]</scope>
    <source>
        <strain evidence="15 18">SK-CDC1_0717</strain>
        <strain evidence="14 17">SK-NIH.Env10_0317</strain>
    </source>
</reference>
<dbReference type="EMBL" id="QQYZ01000001">
    <property type="protein sequence ID" value="RSY90650.1"/>
    <property type="molecule type" value="Genomic_DNA"/>
</dbReference>
<keyword evidence="10 12" id="KW-1133">Transmembrane helix</keyword>
<evidence type="ECO:0000256" key="11">
    <source>
        <dbReference type="ARBA" id="ARBA00023136"/>
    </source>
</evidence>
<protein>
    <recommendedName>
        <fullName evidence="4 12">Heme exporter protein D</fullName>
    </recommendedName>
</protein>
<dbReference type="InterPro" id="IPR007078">
    <property type="entry name" value="Haem_export_protD_CcmD"/>
</dbReference>
<organism evidence="13 16">
    <name type="scientific">Sphingomonas koreensis</name>
    <dbReference type="NCBI Taxonomy" id="93064"/>
    <lineage>
        <taxon>Bacteria</taxon>
        <taxon>Pseudomonadati</taxon>
        <taxon>Pseudomonadota</taxon>
        <taxon>Alphaproteobacteria</taxon>
        <taxon>Sphingomonadales</taxon>
        <taxon>Sphingomonadaceae</taxon>
        <taxon>Sphingomonas</taxon>
    </lineage>
</organism>
<feature type="transmembrane region" description="Helical" evidence="12">
    <location>
        <begin position="6"/>
        <end position="29"/>
    </location>
</feature>
<evidence type="ECO:0000256" key="9">
    <source>
        <dbReference type="ARBA" id="ARBA00022748"/>
    </source>
</evidence>
<evidence type="ECO:0000256" key="3">
    <source>
        <dbReference type="ARBA" id="ARBA00008741"/>
    </source>
</evidence>
<evidence type="ECO:0000313" key="15">
    <source>
        <dbReference type="EMBL" id="RSY90650.1"/>
    </source>
</evidence>
<keyword evidence="8 12" id="KW-0812">Transmembrane</keyword>
<dbReference type="AlphaFoldDB" id="A0A1L6JBW8"/>
<evidence type="ECO:0000313" key="13">
    <source>
        <dbReference type="EMBL" id="APR53439.1"/>
    </source>
</evidence>
<keyword evidence="6 12" id="KW-1003">Cell membrane</keyword>
<evidence type="ECO:0000256" key="1">
    <source>
        <dbReference type="ARBA" id="ARBA00002442"/>
    </source>
</evidence>
<evidence type="ECO:0000256" key="10">
    <source>
        <dbReference type="ARBA" id="ARBA00022989"/>
    </source>
</evidence>
<dbReference type="RefSeq" id="WP_075152066.1">
    <property type="nucleotide sequence ID" value="NZ_CP018820.1"/>
</dbReference>
<gene>
    <name evidence="13" type="ORF">BRX40_14260</name>
    <name evidence="14" type="ORF">CA257_12165</name>
    <name evidence="15" type="ORF">DAH66_01380</name>
</gene>
<dbReference type="Proteomes" id="UP000287746">
    <property type="component" value="Unassembled WGS sequence"/>
</dbReference>
<keyword evidence="11 12" id="KW-0472">Membrane</keyword>
<name>A0A1L6JBW8_9SPHN</name>
<evidence type="ECO:0000313" key="18">
    <source>
        <dbReference type="Proteomes" id="UP000287746"/>
    </source>
</evidence>
<dbReference type="KEGG" id="skr:BRX40_14260"/>